<dbReference type="InterPro" id="IPR027417">
    <property type="entry name" value="P-loop_NTPase"/>
</dbReference>
<reference evidence="6 7" key="1">
    <citation type="journal article" date="2014" name="BMC Genomics">
        <title>Comparison of environmental and isolate Sulfobacillus genomes reveals diverse carbon, sulfur, nitrogen, and hydrogen metabolisms.</title>
        <authorList>
            <person name="Justice N.B."/>
            <person name="Norman A."/>
            <person name="Brown C.T."/>
            <person name="Singh A."/>
            <person name="Thomas B.C."/>
            <person name="Banfield J.F."/>
        </authorList>
    </citation>
    <scope>NUCLEOTIDE SEQUENCE [LARGE SCALE GENOMIC DNA]</scope>
    <source>
        <strain evidence="6">AMDSBA1</strain>
    </source>
</reference>
<evidence type="ECO:0000256" key="2">
    <source>
        <dbReference type="ARBA" id="ARBA00049360"/>
    </source>
</evidence>
<dbReference type="CDD" id="cd02042">
    <property type="entry name" value="ParAB_family"/>
    <property type="match status" value="1"/>
</dbReference>
<protein>
    <recommendedName>
        <fullName evidence="4">Sporulation initiation inhibitor protein Soj</fullName>
    </recommendedName>
</protein>
<accession>A0A2T2WJI6</accession>
<comment type="caution">
    <text evidence="6">The sequence shown here is derived from an EMBL/GenBank/DDBJ whole genome shotgun (WGS) entry which is preliminary data.</text>
</comment>
<gene>
    <name evidence="6" type="ORF">C7B43_20790</name>
</gene>
<dbReference type="PANTHER" id="PTHR13696">
    <property type="entry name" value="P-LOOP CONTAINING NUCLEOSIDE TRIPHOSPHATE HYDROLASE"/>
    <property type="match status" value="1"/>
</dbReference>
<sequence length="277" mass="30204">MDGFPLLNERRCNVNHVIAVVNQKGGVGKTATVANLAWSLVAQGHTCLAVDLDPQGSLTISLGYDPDKLAGQTIYEGMVLPSDHPQYQALQPVLGELTGLALIPANLDLAVAELELNTQYQRELALKRALTPFHETFEFIVMDCPPTLGILAINALAAADAVLIPVGTNYLSLRGLQLLLRSIHMTQQQINPNLQILGIVGTMYDRRLAHHSDVMQELRRIFPAQGIPVFDSVIPRSVRFEEAAMTGKPVVAYAPHNPGADGYRALTKEVLTYYGCE</sequence>
<evidence type="ECO:0000256" key="4">
    <source>
        <dbReference type="ARBA" id="ARBA00071824"/>
    </source>
</evidence>
<comment type="catalytic activity">
    <reaction evidence="2">
        <text>ATP + H2O = ADP + phosphate + H(+)</text>
        <dbReference type="Rhea" id="RHEA:13065"/>
        <dbReference type="ChEBI" id="CHEBI:15377"/>
        <dbReference type="ChEBI" id="CHEBI:15378"/>
        <dbReference type="ChEBI" id="CHEBI:30616"/>
        <dbReference type="ChEBI" id="CHEBI:43474"/>
        <dbReference type="ChEBI" id="CHEBI:456216"/>
    </reaction>
</comment>
<evidence type="ECO:0000313" key="6">
    <source>
        <dbReference type="EMBL" id="PSR22393.1"/>
    </source>
</evidence>
<proteinExistence type="inferred from homology"/>
<dbReference type="AlphaFoldDB" id="A0A2T2WJI6"/>
<dbReference type="FunFam" id="3.40.50.300:FF:000285">
    <property type="entry name" value="Sporulation initiation inhibitor Soj"/>
    <property type="match status" value="1"/>
</dbReference>
<dbReference type="PANTHER" id="PTHR13696:SF52">
    <property type="entry name" value="PARA FAMILY PROTEIN CT_582"/>
    <property type="match status" value="1"/>
</dbReference>
<feature type="domain" description="AAA" evidence="5">
    <location>
        <begin position="16"/>
        <end position="196"/>
    </location>
</feature>
<evidence type="ECO:0000256" key="3">
    <source>
        <dbReference type="ARBA" id="ARBA00062323"/>
    </source>
</evidence>
<evidence type="ECO:0000313" key="7">
    <source>
        <dbReference type="Proteomes" id="UP000242699"/>
    </source>
</evidence>
<dbReference type="InterPro" id="IPR050678">
    <property type="entry name" value="DNA_Partitioning_ATPase"/>
</dbReference>
<comment type="similarity">
    <text evidence="1">Belongs to the ParA family.</text>
</comment>
<dbReference type="InterPro" id="IPR025669">
    <property type="entry name" value="AAA_dom"/>
</dbReference>
<dbReference type="Gene3D" id="3.40.50.300">
    <property type="entry name" value="P-loop containing nucleotide triphosphate hydrolases"/>
    <property type="match status" value="1"/>
</dbReference>
<organism evidence="6 7">
    <name type="scientific">Sulfobacillus benefaciens</name>
    <dbReference type="NCBI Taxonomy" id="453960"/>
    <lineage>
        <taxon>Bacteria</taxon>
        <taxon>Bacillati</taxon>
        <taxon>Bacillota</taxon>
        <taxon>Clostridia</taxon>
        <taxon>Eubacteriales</taxon>
        <taxon>Clostridiales Family XVII. Incertae Sedis</taxon>
        <taxon>Sulfobacillus</taxon>
    </lineage>
</organism>
<dbReference type="EMBL" id="PXYT01000112">
    <property type="protein sequence ID" value="PSR22393.1"/>
    <property type="molecule type" value="Genomic_DNA"/>
</dbReference>
<evidence type="ECO:0000259" key="5">
    <source>
        <dbReference type="Pfam" id="PF13614"/>
    </source>
</evidence>
<dbReference type="SUPFAM" id="SSF52540">
    <property type="entry name" value="P-loop containing nucleoside triphosphate hydrolases"/>
    <property type="match status" value="1"/>
</dbReference>
<evidence type="ECO:0000256" key="1">
    <source>
        <dbReference type="ARBA" id="ARBA00006976"/>
    </source>
</evidence>
<dbReference type="Proteomes" id="UP000242699">
    <property type="component" value="Unassembled WGS sequence"/>
</dbReference>
<comment type="subunit">
    <text evidence="3">Dimerizes in the presence of ATP but not ADP; ATP-binding is required for double-stranded (ds)DNA-binding. Interacts with DnaA.</text>
</comment>
<name>A0A2T2WJI6_9FIRM</name>
<dbReference type="Pfam" id="PF13614">
    <property type="entry name" value="AAA_31"/>
    <property type="match status" value="1"/>
</dbReference>